<evidence type="ECO:0000313" key="6">
    <source>
        <dbReference type="Proteomes" id="UP000245535"/>
    </source>
</evidence>
<evidence type="ECO:0000259" key="4">
    <source>
        <dbReference type="PROSITE" id="PS51118"/>
    </source>
</evidence>
<dbReference type="PROSITE" id="PS51118">
    <property type="entry name" value="HTH_HXLR"/>
    <property type="match status" value="1"/>
</dbReference>
<keyword evidence="6" id="KW-1185">Reference proteome</keyword>
<name>A0A315ZEQ5_SEDFL</name>
<dbReference type="Proteomes" id="UP000245535">
    <property type="component" value="Unassembled WGS sequence"/>
</dbReference>
<dbReference type="PANTHER" id="PTHR33204">
    <property type="entry name" value="TRANSCRIPTIONAL REGULATOR, MARR FAMILY"/>
    <property type="match status" value="1"/>
</dbReference>
<evidence type="ECO:0000256" key="2">
    <source>
        <dbReference type="ARBA" id="ARBA00023125"/>
    </source>
</evidence>
<organism evidence="5 6">
    <name type="scientific">Sediminitomix flava</name>
    <dbReference type="NCBI Taxonomy" id="379075"/>
    <lineage>
        <taxon>Bacteria</taxon>
        <taxon>Pseudomonadati</taxon>
        <taxon>Bacteroidota</taxon>
        <taxon>Cytophagia</taxon>
        <taxon>Cytophagales</taxon>
        <taxon>Flammeovirgaceae</taxon>
        <taxon>Sediminitomix</taxon>
    </lineage>
</organism>
<gene>
    <name evidence="5" type="ORF">BC781_102753</name>
</gene>
<dbReference type="PANTHER" id="PTHR33204:SF29">
    <property type="entry name" value="TRANSCRIPTIONAL REGULATOR"/>
    <property type="match status" value="1"/>
</dbReference>
<sequence length="124" mass="14239">MSSERKENSTDNINRNELLITCPFMRALTMIEGRWKLVIICRLRDHGNQSFSGFQKLIPNASKRMLAKALNELVADNIVHKQKSNSYPISTSYSLSEHGINLLPVIEQLKEWGLKVKPQIEPIY</sequence>
<keyword evidence="3" id="KW-0804">Transcription</keyword>
<comment type="caution">
    <text evidence="5">The sequence shown here is derived from an EMBL/GenBank/DDBJ whole genome shotgun (WGS) entry which is preliminary data.</text>
</comment>
<dbReference type="RefSeq" id="WP_211323723.1">
    <property type="nucleotide sequence ID" value="NZ_QGDO01000002.1"/>
</dbReference>
<reference evidence="5 6" key="1">
    <citation type="submission" date="2018-03" db="EMBL/GenBank/DDBJ databases">
        <title>Genomic Encyclopedia of Archaeal and Bacterial Type Strains, Phase II (KMG-II): from individual species to whole genera.</title>
        <authorList>
            <person name="Goeker M."/>
        </authorList>
    </citation>
    <scope>NUCLEOTIDE SEQUENCE [LARGE SCALE GENOMIC DNA]</scope>
    <source>
        <strain evidence="5 6">DSM 28229</strain>
    </source>
</reference>
<dbReference type="Gene3D" id="1.10.10.10">
    <property type="entry name" value="Winged helix-like DNA-binding domain superfamily/Winged helix DNA-binding domain"/>
    <property type="match status" value="1"/>
</dbReference>
<dbReference type="InterPro" id="IPR036388">
    <property type="entry name" value="WH-like_DNA-bd_sf"/>
</dbReference>
<keyword evidence="1" id="KW-0805">Transcription regulation</keyword>
<dbReference type="EMBL" id="QGDO01000002">
    <property type="protein sequence ID" value="PWJ43204.1"/>
    <property type="molecule type" value="Genomic_DNA"/>
</dbReference>
<evidence type="ECO:0000313" key="5">
    <source>
        <dbReference type="EMBL" id="PWJ43204.1"/>
    </source>
</evidence>
<proteinExistence type="predicted"/>
<dbReference type="SUPFAM" id="SSF46785">
    <property type="entry name" value="Winged helix' DNA-binding domain"/>
    <property type="match status" value="1"/>
</dbReference>
<feature type="domain" description="HTH hxlR-type" evidence="4">
    <location>
        <begin position="22"/>
        <end position="121"/>
    </location>
</feature>
<evidence type="ECO:0000256" key="1">
    <source>
        <dbReference type="ARBA" id="ARBA00023015"/>
    </source>
</evidence>
<protein>
    <submittedName>
        <fullName evidence="5">HxlR family transcriptional regulator</fullName>
    </submittedName>
</protein>
<dbReference type="AlphaFoldDB" id="A0A315ZEQ5"/>
<dbReference type="GO" id="GO:0003677">
    <property type="term" value="F:DNA binding"/>
    <property type="evidence" value="ECO:0007669"/>
    <property type="project" value="UniProtKB-KW"/>
</dbReference>
<evidence type="ECO:0000256" key="3">
    <source>
        <dbReference type="ARBA" id="ARBA00023163"/>
    </source>
</evidence>
<dbReference type="InterPro" id="IPR002577">
    <property type="entry name" value="HTH_HxlR"/>
</dbReference>
<accession>A0A315ZEQ5</accession>
<dbReference type="InterPro" id="IPR036390">
    <property type="entry name" value="WH_DNA-bd_sf"/>
</dbReference>
<dbReference type="Pfam" id="PF01638">
    <property type="entry name" value="HxlR"/>
    <property type="match status" value="1"/>
</dbReference>
<keyword evidence="2" id="KW-0238">DNA-binding</keyword>